<evidence type="ECO:0000256" key="15">
    <source>
        <dbReference type="PIRSR" id="PIRSR605511-2"/>
    </source>
</evidence>
<evidence type="ECO:0000256" key="3">
    <source>
        <dbReference type="ARBA" id="ARBA00001936"/>
    </source>
</evidence>
<dbReference type="PRINTS" id="PR01790">
    <property type="entry name" value="SMP30FAMILY"/>
</dbReference>
<reference evidence="17 18" key="1">
    <citation type="submission" date="2015-07" db="EMBL/GenBank/DDBJ databases">
        <title>The genome of Habropoda laboriosa.</title>
        <authorList>
            <person name="Pan H."/>
            <person name="Kapheim K."/>
        </authorList>
    </citation>
    <scope>NUCLEOTIDE SEQUENCE [LARGE SCALE GENOMIC DNA]</scope>
    <source>
        <strain evidence="17">0110345459</strain>
    </source>
</reference>
<dbReference type="EC" id="3.1.1.17" evidence="7"/>
<evidence type="ECO:0000256" key="13">
    <source>
        <dbReference type="ARBA" id="ARBA00032464"/>
    </source>
</evidence>
<dbReference type="InterPro" id="IPR011042">
    <property type="entry name" value="6-blade_b-propeller_TolB-like"/>
</dbReference>
<evidence type="ECO:0000256" key="4">
    <source>
        <dbReference type="ARBA" id="ARBA00001946"/>
    </source>
</evidence>
<feature type="domain" description="SMP-30/Gluconolactonase/LRE-like region" evidence="16">
    <location>
        <begin position="15"/>
        <end position="274"/>
    </location>
</feature>
<comment type="similarity">
    <text evidence="6">Belongs to the SMP-30/CGR1 family.</text>
</comment>
<dbReference type="GO" id="GO:0004341">
    <property type="term" value="F:gluconolactonase activity"/>
    <property type="evidence" value="ECO:0007669"/>
    <property type="project" value="UniProtKB-EC"/>
</dbReference>
<name>A0A0L7RA20_9HYME</name>
<comment type="cofactor">
    <cofactor evidence="15">
        <name>Zn(2+)</name>
        <dbReference type="ChEBI" id="CHEBI:29105"/>
    </cofactor>
    <text evidence="15">Binds 1 divalent metal cation per subunit.</text>
</comment>
<dbReference type="GO" id="GO:0019853">
    <property type="term" value="P:L-ascorbic acid biosynthetic process"/>
    <property type="evidence" value="ECO:0007669"/>
    <property type="project" value="TreeGrafter"/>
</dbReference>
<feature type="binding site" evidence="15">
    <location>
        <position position="213"/>
    </location>
    <ligand>
        <name>a divalent metal cation</name>
        <dbReference type="ChEBI" id="CHEBI:60240"/>
    </ligand>
</feature>
<dbReference type="STRING" id="597456.A0A0L7RA20"/>
<dbReference type="Pfam" id="PF08450">
    <property type="entry name" value="SGL"/>
    <property type="match status" value="1"/>
</dbReference>
<evidence type="ECO:0000256" key="10">
    <source>
        <dbReference type="ARBA" id="ARBA00022723"/>
    </source>
</evidence>
<feature type="binding site" evidence="15">
    <location>
        <position position="161"/>
    </location>
    <ligand>
        <name>a divalent metal cation</name>
        <dbReference type="ChEBI" id="CHEBI:60240"/>
    </ligand>
</feature>
<evidence type="ECO:0000256" key="1">
    <source>
        <dbReference type="ARBA" id="ARBA00001589"/>
    </source>
</evidence>
<organism evidence="17 18">
    <name type="scientific">Habropoda laboriosa</name>
    <dbReference type="NCBI Taxonomy" id="597456"/>
    <lineage>
        <taxon>Eukaryota</taxon>
        <taxon>Metazoa</taxon>
        <taxon>Ecdysozoa</taxon>
        <taxon>Arthropoda</taxon>
        <taxon>Hexapoda</taxon>
        <taxon>Insecta</taxon>
        <taxon>Pterygota</taxon>
        <taxon>Neoptera</taxon>
        <taxon>Endopterygota</taxon>
        <taxon>Hymenoptera</taxon>
        <taxon>Apocrita</taxon>
        <taxon>Aculeata</taxon>
        <taxon>Apoidea</taxon>
        <taxon>Anthophila</taxon>
        <taxon>Apidae</taxon>
        <taxon>Habropoda</taxon>
    </lineage>
</organism>
<dbReference type="FunFam" id="2.120.10.30:FF:000027">
    <property type="entry name" value="Regucalcin homologue"/>
    <property type="match status" value="1"/>
</dbReference>
<evidence type="ECO:0000256" key="2">
    <source>
        <dbReference type="ARBA" id="ARBA00001913"/>
    </source>
</evidence>
<evidence type="ECO:0000256" key="7">
    <source>
        <dbReference type="ARBA" id="ARBA00013227"/>
    </source>
</evidence>
<comment type="catalytic activity">
    <reaction evidence="1">
        <text>D-glucono-1,5-lactone + H2O = D-gluconate + H(+)</text>
        <dbReference type="Rhea" id="RHEA:10440"/>
        <dbReference type="ChEBI" id="CHEBI:15377"/>
        <dbReference type="ChEBI" id="CHEBI:15378"/>
        <dbReference type="ChEBI" id="CHEBI:16217"/>
        <dbReference type="ChEBI" id="CHEBI:18391"/>
        <dbReference type="EC" id="3.1.1.17"/>
    </reaction>
</comment>
<evidence type="ECO:0000313" key="18">
    <source>
        <dbReference type="Proteomes" id="UP000053825"/>
    </source>
</evidence>
<keyword evidence="18" id="KW-1185">Reference proteome</keyword>
<dbReference type="SUPFAM" id="SSF63829">
    <property type="entry name" value="Calcium-dependent phosphotriesterase"/>
    <property type="match status" value="1"/>
</dbReference>
<feature type="binding site" evidence="15">
    <location>
        <position position="111"/>
    </location>
    <ligand>
        <name>substrate</name>
    </ligand>
</feature>
<dbReference type="Gene3D" id="2.120.10.30">
    <property type="entry name" value="TolB, C-terminal domain"/>
    <property type="match status" value="1"/>
</dbReference>
<protein>
    <recommendedName>
        <fullName evidence="8">Regucalcin</fullName>
        <ecNumber evidence="7">3.1.1.17</ecNumber>
    </recommendedName>
    <alternativeName>
        <fullName evidence="13">Gluconolactonase</fullName>
    </alternativeName>
</protein>
<comment type="cofactor">
    <cofactor evidence="2">
        <name>Ca(2+)</name>
        <dbReference type="ChEBI" id="CHEBI:29108"/>
    </cofactor>
</comment>
<keyword evidence="10 15" id="KW-0479">Metal-binding</keyword>
<dbReference type="AlphaFoldDB" id="A0A0L7RA20"/>
<evidence type="ECO:0000256" key="14">
    <source>
        <dbReference type="PIRSR" id="PIRSR605511-1"/>
    </source>
</evidence>
<feature type="binding site" evidence="15">
    <location>
        <position position="17"/>
    </location>
    <ligand>
        <name>a divalent metal cation</name>
        <dbReference type="ChEBI" id="CHEBI:60240"/>
    </ligand>
</feature>
<evidence type="ECO:0000313" key="17">
    <source>
        <dbReference type="EMBL" id="KOC67710.1"/>
    </source>
</evidence>
<comment type="cofactor">
    <cofactor evidence="3">
        <name>Mn(2+)</name>
        <dbReference type="ChEBI" id="CHEBI:29035"/>
    </cofactor>
</comment>
<sequence>MSKVIVEPLFGTYGLAEGPHWDHIAQKLYFVDIFAQKIYRFDPATHALTSAFIENGPVGFVIPVEGSTDKLVAGSGIDFVLFSWNGEKDLVKCMPQTLVTADSNRAETRWNDAKADSSGRLWCGTMGFEKDGVFPPNVGSLYSIDNNLELKKQVSPVTISNGLAWNNKNDTLYYIDSLTYQVVAFDYNSQTGAISNKRTVFDLQKNNISGIPDGMTIDTDGNLWVAVYAGSGVLQINPNTGELLRFVKINGAKNITSVAFGGPKLDTLYVTSANIQLNESELEEQPYAGYLFAIKGLGVHGFPANSFKL</sequence>
<evidence type="ECO:0000256" key="5">
    <source>
        <dbReference type="ARBA" id="ARBA00004496"/>
    </source>
</evidence>
<feature type="active site" description="Proton donor/acceptor" evidence="14">
    <location>
        <position position="213"/>
    </location>
</feature>
<keyword evidence="15" id="KW-0862">Zinc</keyword>
<gene>
    <name evidence="17" type="ORF">WH47_11111</name>
</gene>
<evidence type="ECO:0000256" key="12">
    <source>
        <dbReference type="ARBA" id="ARBA00022837"/>
    </source>
</evidence>
<dbReference type="Proteomes" id="UP000053825">
    <property type="component" value="Unassembled WGS sequence"/>
</dbReference>
<feature type="binding site" evidence="15">
    <location>
        <position position="109"/>
    </location>
    <ligand>
        <name>substrate</name>
    </ligand>
</feature>
<evidence type="ECO:0000259" key="16">
    <source>
        <dbReference type="Pfam" id="PF08450"/>
    </source>
</evidence>
<dbReference type="GO" id="GO:0005509">
    <property type="term" value="F:calcium ion binding"/>
    <property type="evidence" value="ECO:0007669"/>
    <property type="project" value="TreeGrafter"/>
</dbReference>
<dbReference type="PANTHER" id="PTHR10907:SF66">
    <property type="entry name" value="MIP34848P1-RELATED"/>
    <property type="match status" value="1"/>
</dbReference>
<dbReference type="InterPro" id="IPR013658">
    <property type="entry name" value="SGL"/>
</dbReference>
<evidence type="ECO:0000256" key="6">
    <source>
        <dbReference type="ARBA" id="ARBA00008853"/>
    </source>
</evidence>
<keyword evidence="11" id="KW-0378">Hydrolase</keyword>
<comment type="subcellular location">
    <subcellularLocation>
        <location evidence="5">Cytoplasm</location>
    </subcellularLocation>
</comment>
<dbReference type="InterPro" id="IPR005511">
    <property type="entry name" value="SMP-30"/>
</dbReference>
<evidence type="ECO:0000256" key="8">
    <source>
        <dbReference type="ARBA" id="ARBA00016808"/>
    </source>
</evidence>
<accession>A0A0L7RA20</accession>
<feature type="binding site" evidence="15">
    <location>
        <position position="129"/>
    </location>
    <ligand>
        <name>substrate</name>
    </ligand>
</feature>
<dbReference type="OrthoDB" id="423498at2759"/>
<keyword evidence="12" id="KW-0106">Calcium</keyword>
<evidence type="ECO:0000256" key="9">
    <source>
        <dbReference type="ARBA" id="ARBA00022490"/>
    </source>
</evidence>
<evidence type="ECO:0000256" key="11">
    <source>
        <dbReference type="ARBA" id="ARBA00022801"/>
    </source>
</evidence>
<dbReference type="PANTHER" id="PTHR10907">
    <property type="entry name" value="REGUCALCIN"/>
    <property type="match status" value="1"/>
</dbReference>
<dbReference type="GO" id="GO:0005737">
    <property type="term" value="C:cytoplasm"/>
    <property type="evidence" value="ECO:0007669"/>
    <property type="project" value="UniProtKB-SubCell"/>
</dbReference>
<proteinExistence type="inferred from homology"/>
<dbReference type="EMBL" id="KQ414619">
    <property type="protein sequence ID" value="KOC67710.1"/>
    <property type="molecule type" value="Genomic_DNA"/>
</dbReference>
<comment type="cofactor">
    <cofactor evidence="4">
        <name>Mg(2+)</name>
        <dbReference type="ChEBI" id="CHEBI:18420"/>
    </cofactor>
</comment>
<keyword evidence="9" id="KW-0963">Cytoplasm</keyword>